<dbReference type="InterPro" id="IPR007607">
    <property type="entry name" value="BacA/B"/>
</dbReference>
<accession>A0A3P3XKB7</accession>
<dbReference type="AlphaFoldDB" id="A0A3P3XKB7"/>
<sequence>MSKQGFSDCVIGQGVKAEGRIEAPGMVRIDGEFSGDIISGASVIISKDAVMHAHIRARDLLVAGFFSGTAIVQNEVRYVETARVRADCTGKMLVVEPGALVQGKFMRNSDAQ</sequence>
<evidence type="ECO:0000256" key="1">
    <source>
        <dbReference type="ARBA" id="ARBA00044755"/>
    </source>
</evidence>
<dbReference type="EMBL" id="FWDM01000028">
    <property type="protein sequence ID" value="SLM14579.1"/>
    <property type="molecule type" value="Genomic_DNA"/>
</dbReference>
<name>A0A3P3XKB7_9SPIR</name>
<dbReference type="PANTHER" id="PTHR35024">
    <property type="entry name" value="HYPOTHETICAL CYTOSOLIC PROTEIN"/>
    <property type="match status" value="1"/>
</dbReference>
<evidence type="ECO:0008006" key="3">
    <source>
        <dbReference type="Google" id="ProtNLM"/>
    </source>
</evidence>
<comment type="similarity">
    <text evidence="1">Belongs to the bactofilin family.</text>
</comment>
<protein>
    <recommendedName>
        <fullName evidence="3">Polymer-forming cytoskeletal protein</fullName>
    </recommendedName>
</protein>
<proteinExistence type="inferred from homology"/>
<reference evidence="2" key="1">
    <citation type="submission" date="2017-02" db="EMBL/GenBank/DDBJ databases">
        <authorList>
            <person name="Regsiter A."/>
            <person name="William W."/>
        </authorList>
    </citation>
    <scope>NUCLEOTIDE SEQUENCE</scope>
    <source>
        <strain evidence="2">Bib</strain>
    </source>
</reference>
<dbReference type="Pfam" id="PF04519">
    <property type="entry name" value="Bactofilin"/>
    <property type="match status" value="1"/>
</dbReference>
<dbReference type="PANTHER" id="PTHR35024:SF4">
    <property type="entry name" value="POLYMER-FORMING CYTOSKELETAL PROTEIN"/>
    <property type="match status" value="1"/>
</dbReference>
<evidence type="ECO:0000313" key="2">
    <source>
        <dbReference type="EMBL" id="SLM14579.1"/>
    </source>
</evidence>
<gene>
    <name evidence="2" type="ORF">SPIROBIBN47_340060</name>
</gene>
<organism evidence="2">
    <name type="scientific">uncultured spirochete</name>
    <dbReference type="NCBI Taxonomy" id="156406"/>
    <lineage>
        <taxon>Bacteria</taxon>
        <taxon>Pseudomonadati</taxon>
        <taxon>Spirochaetota</taxon>
        <taxon>Spirochaetia</taxon>
        <taxon>Spirochaetales</taxon>
        <taxon>environmental samples</taxon>
    </lineage>
</organism>